<evidence type="ECO:0000259" key="3">
    <source>
        <dbReference type="PROSITE" id="PS50977"/>
    </source>
</evidence>
<sequence length="201" mass="22244">MSTAREDLLEAGLAVFDRDGFEGATVAAIRTRARASNGSFFHFFGSKKELAGTLFLEILARYHAAVIAAVDDSCGAREGVTRLIRAHLEWVVSSRREARYLFEISRSEWTEEIRGAQRAQNSRLVEAVAQWRAPLVERGELLPMTSSVFFSQIIGPAQIFCRAWLSGRDRTDPREQAEMLIACAIRAVVAPDAAEKAGEAE</sequence>
<accession>A0A0R3KJE6</accession>
<dbReference type="EMBL" id="LLXZ01000205">
    <property type="protein sequence ID" value="KRQ95755.1"/>
    <property type="molecule type" value="Genomic_DNA"/>
</dbReference>
<evidence type="ECO:0000313" key="5">
    <source>
        <dbReference type="Proteomes" id="UP000050863"/>
    </source>
</evidence>
<dbReference type="InterPro" id="IPR009057">
    <property type="entry name" value="Homeodomain-like_sf"/>
</dbReference>
<dbReference type="GO" id="GO:0000976">
    <property type="term" value="F:transcription cis-regulatory region binding"/>
    <property type="evidence" value="ECO:0007669"/>
    <property type="project" value="TreeGrafter"/>
</dbReference>
<dbReference type="PANTHER" id="PTHR30055:SF187">
    <property type="entry name" value="TRANSCRIPTIONAL REGULATORY PROTEIN"/>
    <property type="match status" value="1"/>
</dbReference>
<evidence type="ECO:0000313" key="4">
    <source>
        <dbReference type="EMBL" id="KRQ95755.1"/>
    </source>
</evidence>
<reference evidence="4 5" key="1">
    <citation type="submission" date="2014-03" db="EMBL/GenBank/DDBJ databases">
        <title>Bradyrhizobium valentinum sp. nov., isolated from effective nodules of Lupinus mariae-josephae, a lupine endemic of basic-lime soils in Eastern Spain.</title>
        <authorList>
            <person name="Duran D."/>
            <person name="Rey L."/>
            <person name="Navarro A."/>
            <person name="Busquets A."/>
            <person name="Imperial J."/>
            <person name="Ruiz-Argueso T."/>
        </authorList>
    </citation>
    <scope>NUCLEOTIDE SEQUENCE [LARGE SCALE GENOMIC DNA]</scope>
    <source>
        <strain evidence="4 5">PAC68</strain>
    </source>
</reference>
<keyword evidence="5" id="KW-1185">Reference proteome</keyword>
<proteinExistence type="predicted"/>
<dbReference type="InterPro" id="IPR001647">
    <property type="entry name" value="HTH_TetR"/>
</dbReference>
<name>A0A0R3KJE6_9BRAD</name>
<keyword evidence="1 2" id="KW-0238">DNA-binding</keyword>
<dbReference type="Gene3D" id="1.10.357.10">
    <property type="entry name" value="Tetracycline Repressor, domain 2"/>
    <property type="match status" value="1"/>
</dbReference>
<organism evidence="4 5">
    <name type="scientific">Bradyrhizobium jicamae</name>
    <dbReference type="NCBI Taxonomy" id="280332"/>
    <lineage>
        <taxon>Bacteria</taxon>
        <taxon>Pseudomonadati</taxon>
        <taxon>Pseudomonadota</taxon>
        <taxon>Alphaproteobacteria</taxon>
        <taxon>Hyphomicrobiales</taxon>
        <taxon>Nitrobacteraceae</taxon>
        <taxon>Bradyrhizobium</taxon>
    </lineage>
</organism>
<dbReference type="PANTHER" id="PTHR30055">
    <property type="entry name" value="HTH-TYPE TRANSCRIPTIONAL REGULATOR RUTR"/>
    <property type="match status" value="1"/>
</dbReference>
<comment type="caution">
    <text evidence="4">The sequence shown here is derived from an EMBL/GenBank/DDBJ whole genome shotgun (WGS) entry which is preliminary data.</text>
</comment>
<dbReference type="RefSeq" id="WP_057840038.1">
    <property type="nucleotide sequence ID" value="NZ_LLXZ01000205.1"/>
</dbReference>
<evidence type="ECO:0000256" key="1">
    <source>
        <dbReference type="ARBA" id="ARBA00023125"/>
    </source>
</evidence>
<evidence type="ECO:0000256" key="2">
    <source>
        <dbReference type="PROSITE-ProRule" id="PRU00335"/>
    </source>
</evidence>
<feature type="domain" description="HTH tetR-type" evidence="3">
    <location>
        <begin position="2"/>
        <end position="62"/>
    </location>
</feature>
<dbReference type="PROSITE" id="PS01081">
    <property type="entry name" value="HTH_TETR_1"/>
    <property type="match status" value="1"/>
</dbReference>
<dbReference type="InterPro" id="IPR023772">
    <property type="entry name" value="DNA-bd_HTH_TetR-type_CS"/>
</dbReference>
<dbReference type="GO" id="GO:0003700">
    <property type="term" value="F:DNA-binding transcription factor activity"/>
    <property type="evidence" value="ECO:0007669"/>
    <property type="project" value="TreeGrafter"/>
</dbReference>
<dbReference type="SUPFAM" id="SSF48498">
    <property type="entry name" value="Tetracyclin repressor-like, C-terminal domain"/>
    <property type="match status" value="1"/>
</dbReference>
<dbReference type="Pfam" id="PF00440">
    <property type="entry name" value="TetR_N"/>
    <property type="match status" value="1"/>
</dbReference>
<dbReference type="AlphaFoldDB" id="A0A0R3KJE6"/>
<dbReference type="Proteomes" id="UP000050863">
    <property type="component" value="Unassembled WGS sequence"/>
</dbReference>
<dbReference type="PROSITE" id="PS50977">
    <property type="entry name" value="HTH_TETR_2"/>
    <property type="match status" value="1"/>
</dbReference>
<protein>
    <submittedName>
        <fullName evidence="4">Transcriptional regulator</fullName>
    </submittedName>
</protein>
<dbReference type="STRING" id="280332.CQ12_04050"/>
<gene>
    <name evidence="4" type="ORF">CQ12_04050</name>
</gene>
<dbReference type="OrthoDB" id="2356263at2"/>
<feature type="DNA-binding region" description="H-T-H motif" evidence="2">
    <location>
        <begin position="25"/>
        <end position="44"/>
    </location>
</feature>
<dbReference type="InterPro" id="IPR050109">
    <property type="entry name" value="HTH-type_TetR-like_transc_reg"/>
</dbReference>
<dbReference type="InterPro" id="IPR036271">
    <property type="entry name" value="Tet_transcr_reg_TetR-rel_C_sf"/>
</dbReference>
<dbReference type="SUPFAM" id="SSF46689">
    <property type="entry name" value="Homeodomain-like"/>
    <property type="match status" value="1"/>
</dbReference>